<accession>A0ACC2WS57</accession>
<sequence length="319" mass="36841">MAQQPTMPVFPADPTVPSLQDIRERLDRSERMFATEELEAPAHEEEWEEMKRKRRSDAARRRGRPKRTTLFSQNKALVKGIYVVMTAYKDISFLFEETTEQVYIVNLPLIRARSERFRSLDTATPDESGMLWLQVDGGKPLIPADMPRSLRTRIERQIAQDWQIPLEGAYEFCPEDTFQGQIRMTIDPKDLPALSAWMLEYPVGYTFSEDAIQKTNLDGEPLVLVKVKVLEEEELGDSYDLLAFSYPAALLENAVVEEVAHDPEEPAAKPSRETMRRFLQNLPAMLQERYERRLSVVVKVARARIEVTTERVRLEKVVL</sequence>
<gene>
    <name evidence="1" type="ORF">QFC20_001601</name>
</gene>
<name>A0ACC2WS57_9TREE</name>
<comment type="caution">
    <text evidence="1">The sequence shown here is derived from an EMBL/GenBank/DDBJ whole genome shotgun (WGS) entry which is preliminary data.</text>
</comment>
<evidence type="ECO:0000313" key="2">
    <source>
        <dbReference type="Proteomes" id="UP001230649"/>
    </source>
</evidence>
<dbReference type="Proteomes" id="UP001230649">
    <property type="component" value="Unassembled WGS sequence"/>
</dbReference>
<protein>
    <submittedName>
        <fullName evidence="1">Uncharacterized protein</fullName>
    </submittedName>
</protein>
<organism evidence="1 2">
    <name type="scientific">Naganishia adeliensis</name>
    <dbReference type="NCBI Taxonomy" id="92952"/>
    <lineage>
        <taxon>Eukaryota</taxon>
        <taxon>Fungi</taxon>
        <taxon>Dikarya</taxon>
        <taxon>Basidiomycota</taxon>
        <taxon>Agaricomycotina</taxon>
        <taxon>Tremellomycetes</taxon>
        <taxon>Filobasidiales</taxon>
        <taxon>Filobasidiaceae</taxon>
        <taxon>Naganishia</taxon>
    </lineage>
</organism>
<dbReference type="EMBL" id="JASBWS010000009">
    <property type="protein sequence ID" value="KAJ9114457.1"/>
    <property type="molecule type" value="Genomic_DNA"/>
</dbReference>
<keyword evidence="2" id="KW-1185">Reference proteome</keyword>
<evidence type="ECO:0000313" key="1">
    <source>
        <dbReference type="EMBL" id="KAJ9114457.1"/>
    </source>
</evidence>
<proteinExistence type="predicted"/>
<reference evidence="1" key="1">
    <citation type="submission" date="2023-04" db="EMBL/GenBank/DDBJ databases">
        <title>Draft Genome sequencing of Naganishia species isolated from polar environments using Oxford Nanopore Technology.</title>
        <authorList>
            <person name="Leo P."/>
            <person name="Venkateswaran K."/>
        </authorList>
    </citation>
    <scope>NUCLEOTIDE SEQUENCE</scope>
    <source>
        <strain evidence="1">MNA-CCFEE 5262</strain>
    </source>
</reference>